<dbReference type="GO" id="GO:0003700">
    <property type="term" value="F:DNA-binding transcription factor activity"/>
    <property type="evidence" value="ECO:0007669"/>
    <property type="project" value="InterPro"/>
</dbReference>
<evidence type="ECO:0000256" key="4">
    <source>
        <dbReference type="ARBA" id="ARBA00023163"/>
    </source>
</evidence>
<comment type="similarity">
    <text evidence="1">Belongs to the LysR transcriptional regulatory family.</text>
</comment>
<accession>A0A4R1ET45</accession>
<dbReference type="PRINTS" id="PR00039">
    <property type="entry name" value="HTHLYSR"/>
</dbReference>
<keyword evidence="2" id="KW-0805">Transcription regulation</keyword>
<dbReference type="CDD" id="cd08419">
    <property type="entry name" value="PBP2_CbbR_RubisCO_like"/>
    <property type="match status" value="1"/>
</dbReference>
<dbReference type="PROSITE" id="PS50931">
    <property type="entry name" value="HTH_LYSR"/>
    <property type="match status" value="1"/>
</dbReference>
<dbReference type="Gene3D" id="3.40.190.290">
    <property type="match status" value="1"/>
</dbReference>
<dbReference type="RefSeq" id="WP_243651615.1">
    <property type="nucleotide sequence ID" value="NZ_BAAAFU010000006.1"/>
</dbReference>
<evidence type="ECO:0000313" key="7">
    <source>
        <dbReference type="Proteomes" id="UP000294887"/>
    </source>
</evidence>
<dbReference type="FunFam" id="1.10.10.10:FF:000001">
    <property type="entry name" value="LysR family transcriptional regulator"/>
    <property type="match status" value="1"/>
</dbReference>
<gene>
    <name evidence="6" type="ORF">EV695_2748</name>
</gene>
<evidence type="ECO:0000313" key="6">
    <source>
        <dbReference type="EMBL" id="TCJ84787.1"/>
    </source>
</evidence>
<evidence type="ECO:0000259" key="5">
    <source>
        <dbReference type="PROSITE" id="PS50931"/>
    </source>
</evidence>
<comment type="caution">
    <text evidence="6">The sequence shown here is derived from an EMBL/GenBank/DDBJ whole genome shotgun (WGS) entry which is preliminary data.</text>
</comment>
<dbReference type="AlphaFoldDB" id="A0A4R1ET45"/>
<dbReference type="EMBL" id="SMFQ01000004">
    <property type="protein sequence ID" value="TCJ84787.1"/>
    <property type="molecule type" value="Genomic_DNA"/>
</dbReference>
<organism evidence="6 7">
    <name type="scientific">Cocleimonas flava</name>
    <dbReference type="NCBI Taxonomy" id="634765"/>
    <lineage>
        <taxon>Bacteria</taxon>
        <taxon>Pseudomonadati</taxon>
        <taxon>Pseudomonadota</taxon>
        <taxon>Gammaproteobacteria</taxon>
        <taxon>Thiotrichales</taxon>
        <taxon>Thiotrichaceae</taxon>
        <taxon>Cocleimonas</taxon>
    </lineage>
</organism>
<dbReference type="GO" id="GO:0000976">
    <property type="term" value="F:transcription cis-regulatory region binding"/>
    <property type="evidence" value="ECO:0007669"/>
    <property type="project" value="TreeGrafter"/>
</dbReference>
<proteinExistence type="inferred from homology"/>
<dbReference type="InterPro" id="IPR000847">
    <property type="entry name" value="LysR_HTH_N"/>
</dbReference>
<reference evidence="6 7" key="1">
    <citation type="submission" date="2019-03" db="EMBL/GenBank/DDBJ databases">
        <title>Genomic Encyclopedia of Type Strains, Phase IV (KMG-IV): sequencing the most valuable type-strain genomes for metagenomic binning, comparative biology and taxonomic classification.</title>
        <authorList>
            <person name="Goeker M."/>
        </authorList>
    </citation>
    <scope>NUCLEOTIDE SEQUENCE [LARGE SCALE GENOMIC DNA]</scope>
    <source>
        <strain evidence="6 7">DSM 24830</strain>
    </source>
</reference>
<keyword evidence="3 6" id="KW-0238">DNA-binding</keyword>
<name>A0A4R1ET45_9GAMM</name>
<dbReference type="Proteomes" id="UP000294887">
    <property type="component" value="Unassembled WGS sequence"/>
</dbReference>
<keyword evidence="4" id="KW-0804">Transcription</keyword>
<dbReference type="PANTHER" id="PTHR30126">
    <property type="entry name" value="HTH-TYPE TRANSCRIPTIONAL REGULATOR"/>
    <property type="match status" value="1"/>
</dbReference>
<dbReference type="InterPro" id="IPR036390">
    <property type="entry name" value="WH_DNA-bd_sf"/>
</dbReference>
<dbReference type="Pfam" id="PF03466">
    <property type="entry name" value="LysR_substrate"/>
    <property type="match status" value="1"/>
</dbReference>
<evidence type="ECO:0000256" key="2">
    <source>
        <dbReference type="ARBA" id="ARBA00023015"/>
    </source>
</evidence>
<dbReference type="PANTHER" id="PTHR30126:SF5">
    <property type="entry name" value="HTH-TYPE TRANSCRIPTIONAL ACTIVATOR CMPR"/>
    <property type="match status" value="1"/>
</dbReference>
<protein>
    <submittedName>
        <fullName evidence="6">DNA-binding transcriptional LysR family regulator</fullName>
    </submittedName>
</protein>
<evidence type="ECO:0000256" key="3">
    <source>
        <dbReference type="ARBA" id="ARBA00023125"/>
    </source>
</evidence>
<dbReference type="InterPro" id="IPR036388">
    <property type="entry name" value="WH-like_DNA-bd_sf"/>
</dbReference>
<dbReference type="InterPro" id="IPR005119">
    <property type="entry name" value="LysR_subst-bd"/>
</dbReference>
<dbReference type="Gene3D" id="1.10.10.10">
    <property type="entry name" value="Winged helix-like DNA-binding domain superfamily/Winged helix DNA-binding domain"/>
    <property type="match status" value="1"/>
</dbReference>
<sequence length="303" mass="34401">MAHISMRQIHIFDSVARYQSHTQAAQKLHMTQPAVSMQMKQLEKNLDIELFERHGKKLSLSDAGQQLREYSKEIIQGYENMMDFVDKIKGCHTGHLTITVATTANHFTTRILSAFSKKYPDVTISLDVTNRRRILEQLENYEPDLVIMGEPPKGHGLKSERFMPNPLAIIASPEHALKDKKNLKLKQVQKEKFVVREKGSGTRGAIERHFSENGLVCETTLEMSSNEAIKHAVSAGFGLGIVSLHTVELELANNHLITLDVEGFPLQRHWHLVTREGKAISPVAEAFRTFVLEEADKFVYYDK</sequence>
<dbReference type="Pfam" id="PF00126">
    <property type="entry name" value="HTH_1"/>
    <property type="match status" value="1"/>
</dbReference>
<evidence type="ECO:0000256" key="1">
    <source>
        <dbReference type="ARBA" id="ARBA00009437"/>
    </source>
</evidence>
<feature type="domain" description="HTH lysR-type" evidence="5">
    <location>
        <begin position="4"/>
        <end position="61"/>
    </location>
</feature>
<dbReference type="SUPFAM" id="SSF53850">
    <property type="entry name" value="Periplasmic binding protein-like II"/>
    <property type="match status" value="1"/>
</dbReference>
<keyword evidence="7" id="KW-1185">Reference proteome</keyword>
<dbReference type="SUPFAM" id="SSF46785">
    <property type="entry name" value="Winged helix' DNA-binding domain"/>
    <property type="match status" value="1"/>
</dbReference>